<dbReference type="SUPFAM" id="SSF48464">
    <property type="entry name" value="ENTH/VHS domain"/>
    <property type="match status" value="1"/>
</dbReference>
<comment type="subcellular location">
    <subcellularLocation>
        <location evidence="1">Cytoplasmic vesicle</location>
        <location evidence="1">Clathrin-coated vesicle</location>
    </subcellularLocation>
    <subcellularLocation>
        <location evidence="2">Golgi apparatus</location>
    </subcellularLocation>
</comment>
<dbReference type="GO" id="GO:0005794">
    <property type="term" value="C:Golgi apparatus"/>
    <property type="evidence" value="ECO:0007669"/>
    <property type="project" value="UniProtKB-SubCell"/>
</dbReference>
<evidence type="ECO:0000313" key="7">
    <source>
        <dbReference type="Proteomes" id="UP000327013"/>
    </source>
</evidence>
<sequence length="323" mass="36360">MGSLLIEQIKKQASSFLQEKFKTARLTFTDVTEAELLAEEVTTNDPCSPDARTMTRIAEASFEIDDYWRIVDILHRRLYSIDWKRWRQSYNSLVFLEFLLTHGPEDFAAEFQCDTYVIQELGTFNHIDEKGFNWGVRMKKKSDEILKLLGGGEKLKEARLKALKVTREIQGFGGSMTSSPSSSSEASTFSSFLSCSTTTTPTWNDINELNKFQLPFLAKESPESYSRGGINDKESSNFPAKNKNVEGSHLWDCPEIQETGSLLDAEDVEGGKTDGVISGICSKLVGISPSRGYNNGEKVGFRSVSDAGRTMKKTYDRQHSLWY</sequence>
<comment type="caution">
    <text evidence="6">The sequence shown here is derived from an EMBL/GenBank/DDBJ whole genome shotgun (WGS) entry which is preliminary data.</text>
</comment>
<keyword evidence="4" id="KW-0968">Cytoplasmic vesicle</keyword>
<evidence type="ECO:0000256" key="4">
    <source>
        <dbReference type="ARBA" id="ARBA00023329"/>
    </source>
</evidence>
<dbReference type="Gene3D" id="1.25.40.90">
    <property type="match status" value="1"/>
</dbReference>
<dbReference type="GO" id="GO:0005768">
    <property type="term" value="C:endosome"/>
    <property type="evidence" value="ECO:0007669"/>
    <property type="project" value="TreeGrafter"/>
</dbReference>
<dbReference type="Proteomes" id="UP000327013">
    <property type="component" value="Unassembled WGS sequence"/>
</dbReference>
<feature type="domain" description="ENTH" evidence="5">
    <location>
        <begin position="26"/>
        <end position="159"/>
    </location>
</feature>
<gene>
    <name evidence="6" type="ORF">FH972_025384</name>
</gene>
<dbReference type="GO" id="GO:0030276">
    <property type="term" value="F:clathrin binding"/>
    <property type="evidence" value="ECO:0007669"/>
    <property type="project" value="TreeGrafter"/>
</dbReference>
<accession>A0A5N6L136</accession>
<evidence type="ECO:0000256" key="3">
    <source>
        <dbReference type="ARBA" id="ARBA00023034"/>
    </source>
</evidence>
<dbReference type="PANTHER" id="PTHR12276:SF95">
    <property type="entry name" value="ENTH_VHS FAMILY PROTEIN"/>
    <property type="match status" value="1"/>
</dbReference>
<dbReference type="GO" id="GO:0006897">
    <property type="term" value="P:endocytosis"/>
    <property type="evidence" value="ECO:0007669"/>
    <property type="project" value="TreeGrafter"/>
</dbReference>
<dbReference type="SMART" id="SM00273">
    <property type="entry name" value="ENTH"/>
    <property type="match status" value="1"/>
</dbReference>
<name>A0A5N6L136_9ROSI</name>
<evidence type="ECO:0000259" key="5">
    <source>
        <dbReference type="PROSITE" id="PS50942"/>
    </source>
</evidence>
<keyword evidence="3" id="KW-0333">Golgi apparatus</keyword>
<dbReference type="CDD" id="cd03571">
    <property type="entry name" value="ENTH"/>
    <property type="match status" value="1"/>
</dbReference>
<dbReference type="Pfam" id="PF01417">
    <property type="entry name" value="ENTH"/>
    <property type="match status" value="1"/>
</dbReference>
<evidence type="ECO:0000256" key="1">
    <source>
        <dbReference type="ARBA" id="ARBA00004132"/>
    </source>
</evidence>
<dbReference type="EMBL" id="VIBQ01000049">
    <property type="protein sequence ID" value="KAB8495642.1"/>
    <property type="molecule type" value="Genomic_DNA"/>
</dbReference>
<dbReference type="GO" id="GO:0005543">
    <property type="term" value="F:phospholipid binding"/>
    <property type="evidence" value="ECO:0007669"/>
    <property type="project" value="TreeGrafter"/>
</dbReference>
<keyword evidence="7" id="KW-1185">Reference proteome</keyword>
<dbReference type="GO" id="GO:0005886">
    <property type="term" value="C:plasma membrane"/>
    <property type="evidence" value="ECO:0007669"/>
    <property type="project" value="TreeGrafter"/>
</dbReference>
<proteinExistence type="predicted"/>
<evidence type="ECO:0000313" key="6">
    <source>
        <dbReference type="EMBL" id="KAB8495642.1"/>
    </source>
</evidence>
<organism evidence="6 7">
    <name type="scientific">Carpinus fangiana</name>
    <dbReference type="NCBI Taxonomy" id="176857"/>
    <lineage>
        <taxon>Eukaryota</taxon>
        <taxon>Viridiplantae</taxon>
        <taxon>Streptophyta</taxon>
        <taxon>Embryophyta</taxon>
        <taxon>Tracheophyta</taxon>
        <taxon>Spermatophyta</taxon>
        <taxon>Magnoliopsida</taxon>
        <taxon>eudicotyledons</taxon>
        <taxon>Gunneridae</taxon>
        <taxon>Pentapetalae</taxon>
        <taxon>rosids</taxon>
        <taxon>fabids</taxon>
        <taxon>Fagales</taxon>
        <taxon>Betulaceae</taxon>
        <taxon>Carpinus</taxon>
    </lineage>
</organism>
<dbReference type="PANTHER" id="PTHR12276">
    <property type="entry name" value="EPSIN/ENT-RELATED"/>
    <property type="match status" value="1"/>
</dbReference>
<dbReference type="OrthoDB" id="4033880at2759"/>
<reference evidence="6 7" key="1">
    <citation type="submission" date="2019-06" db="EMBL/GenBank/DDBJ databases">
        <title>A chromosomal-level reference genome of Carpinus fangiana (Coryloideae, Betulaceae).</title>
        <authorList>
            <person name="Yang X."/>
            <person name="Wang Z."/>
            <person name="Zhang L."/>
            <person name="Hao G."/>
            <person name="Liu J."/>
            <person name="Yang Y."/>
        </authorList>
    </citation>
    <scope>NUCLEOTIDE SEQUENCE [LARGE SCALE GENOMIC DNA]</scope>
    <source>
        <strain evidence="6">Cfa_2016G</strain>
        <tissue evidence="6">Leaf</tissue>
    </source>
</reference>
<evidence type="ECO:0000256" key="2">
    <source>
        <dbReference type="ARBA" id="ARBA00004555"/>
    </source>
</evidence>
<dbReference type="InterPro" id="IPR008942">
    <property type="entry name" value="ENTH_VHS"/>
</dbReference>
<dbReference type="PROSITE" id="PS50942">
    <property type="entry name" value="ENTH"/>
    <property type="match status" value="1"/>
</dbReference>
<dbReference type="GO" id="GO:0030125">
    <property type="term" value="C:clathrin vesicle coat"/>
    <property type="evidence" value="ECO:0007669"/>
    <property type="project" value="TreeGrafter"/>
</dbReference>
<protein>
    <recommendedName>
        <fullName evidence="5">ENTH domain-containing protein</fullName>
    </recommendedName>
</protein>
<dbReference type="InterPro" id="IPR013809">
    <property type="entry name" value="ENTH"/>
</dbReference>
<dbReference type="AlphaFoldDB" id="A0A5N6L136"/>